<protein>
    <submittedName>
        <fullName evidence="2">DUF1648 domain-containing protein</fullName>
    </submittedName>
</protein>
<reference evidence="2 3" key="1">
    <citation type="journal article" date="2014" name="Int. J. Syst. Evol. Microbiol.">
        <title>Streptomyces hoynatensis sp. nov., isolated from deep marine sediment.</title>
        <authorList>
            <person name="Veyisoglu A."/>
            <person name="Sahin N."/>
        </authorList>
    </citation>
    <scope>NUCLEOTIDE SEQUENCE [LARGE SCALE GENOMIC DNA]</scope>
    <source>
        <strain evidence="2 3">KCTC 29097</strain>
    </source>
</reference>
<evidence type="ECO:0000256" key="1">
    <source>
        <dbReference type="SAM" id="Phobius"/>
    </source>
</evidence>
<evidence type="ECO:0000313" key="3">
    <source>
        <dbReference type="Proteomes" id="UP000272474"/>
    </source>
</evidence>
<gene>
    <name evidence="2" type="ORF">D7294_24970</name>
</gene>
<proteinExistence type="predicted"/>
<keyword evidence="1" id="KW-0812">Transmembrane</keyword>
<keyword evidence="1" id="KW-1133">Transmembrane helix</keyword>
<name>A0A3A9YSX3_9ACTN</name>
<feature type="transmembrane region" description="Helical" evidence="1">
    <location>
        <begin position="164"/>
        <end position="182"/>
    </location>
</feature>
<dbReference type="AlphaFoldDB" id="A0A3A9YSX3"/>
<keyword evidence="1" id="KW-0472">Membrane</keyword>
<dbReference type="Proteomes" id="UP000272474">
    <property type="component" value="Unassembled WGS sequence"/>
</dbReference>
<keyword evidence="3" id="KW-1185">Reference proteome</keyword>
<organism evidence="2 3">
    <name type="scientific">Streptomyces hoynatensis</name>
    <dbReference type="NCBI Taxonomy" id="1141874"/>
    <lineage>
        <taxon>Bacteria</taxon>
        <taxon>Bacillati</taxon>
        <taxon>Actinomycetota</taxon>
        <taxon>Actinomycetes</taxon>
        <taxon>Kitasatosporales</taxon>
        <taxon>Streptomycetaceae</taxon>
        <taxon>Streptomyces</taxon>
    </lineage>
</organism>
<feature type="transmembrane region" description="Helical" evidence="1">
    <location>
        <begin position="188"/>
        <end position="209"/>
    </location>
</feature>
<accession>A0A3A9YSX3</accession>
<feature type="transmembrane region" description="Helical" evidence="1">
    <location>
        <begin position="74"/>
        <end position="95"/>
    </location>
</feature>
<dbReference type="EMBL" id="RBAL01000018">
    <property type="protein sequence ID" value="RKN38366.1"/>
    <property type="molecule type" value="Genomic_DNA"/>
</dbReference>
<sequence length="308" mass="32061">MVAAPFGLALLSYGLWCARLHDRLPDPVATHFATGGGADGYLGRQAALWGGAAFLCGAGVLFCALAVRYPQRWSIALGGGLAALLGYLFSLTLSANADVTDASEAALYLWQLAMVLPIALLVGLICWLLAGPDEAPQAEREAAPALRLGPGESAVWSQAIASPVLWVVAGLLAALGLVLVAVPSARPVGVLMLLTAVLNGLFASLRVTVDGRGLMIASPLLPRPRLRVPMRRIEGAASREVRPLAEFGGYGYRVRPGKSGVVVRSGEALSARLRGGKEFVVTVDDAGTAAALLNGLLQRADGVRKEHS</sequence>
<evidence type="ECO:0000313" key="2">
    <source>
        <dbReference type="EMBL" id="RKN38366.1"/>
    </source>
</evidence>
<feature type="transmembrane region" description="Helical" evidence="1">
    <location>
        <begin position="107"/>
        <end position="130"/>
    </location>
</feature>
<feature type="transmembrane region" description="Helical" evidence="1">
    <location>
        <begin position="46"/>
        <end position="67"/>
    </location>
</feature>
<comment type="caution">
    <text evidence="2">The sequence shown here is derived from an EMBL/GenBank/DDBJ whole genome shotgun (WGS) entry which is preliminary data.</text>
</comment>